<feature type="region of interest" description="Disordered" evidence="1">
    <location>
        <begin position="1"/>
        <end position="55"/>
    </location>
</feature>
<dbReference type="Pfam" id="PF10636">
    <property type="entry name" value="hemP"/>
    <property type="match status" value="1"/>
</dbReference>
<feature type="compositionally biased region" description="Basic and acidic residues" evidence="1">
    <location>
        <begin position="9"/>
        <end position="24"/>
    </location>
</feature>
<accession>A0A5B8L4G2</accession>
<gene>
    <name evidence="2" type="primary">hemP</name>
    <name evidence="2" type="ORF">FQ775_20500</name>
</gene>
<dbReference type="OrthoDB" id="7870498at2"/>
<feature type="compositionally biased region" description="Basic and acidic residues" evidence="1">
    <location>
        <begin position="38"/>
        <end position="55"/>
    </location>
</feature>
<dbReference type="InterPro" id="IPR019600">
    <property type="entry name" value="Hemin_uptake_protein_HemP"/>
</dbReference>
<evidence type="ECO:0000313" key="2">
    <source>
        <dbReference type="EMBL" id="QDZ02560.1"/>
    </source>
</evidence>
<dbReference type="KEGG" id="niy:FQ775_20500"/>
<proteinExistence type="predicted"/>
<dbReference type="Proteomes" id="UP000321389">
    <property type="component" value="Chromosome"/>
</dbReference>
<keyword evidence="3" id="KW-1185">Reference proteome</keyword>
<reference evidence="2" key="1">
    <citation type="submission" date="2020-04" db="EMBL/GenBank/DDBJ databases">
        <title>Nitratireductor sp. nov. isolated from mangrove soil.</title>
        <authorList>
            <person name="Ye Y."/>
        </authorList>
    </citation>
    <scope>NUCLEOTIDE SEQUENCE</scope>
    <source>
        <strain evidence="2">SY7</strain>
    </source>
</reference>
<protein>
    <submittedName>
        <fullName evidence="2">Hemin uptake protein HemP</fullName>
    </submittedName>
</protein>
<evidence type="ECO:0000256" key="1">
    <source>
        <dbReference type="SAM" id="MobiDB-lite"/>
    </source>
</evidence>
<dbReference type="EMBL" id="CP042301">
    <property type="protein sequence ID" value="QDZ02560.1"/>
    <property type="molecule type" value="Genomic_DNA"/>
</dbReference>
<evidence type="ECO:0000313" key="3">
    <source>
        <dbReference type="Proteomes" id="UP000321389"/>
    </source>
</evidence>
<dbReference type="Gene3D" id="2.10.70.10">
    <property type="entry name" value="Complement Module, domain 1"/>
    <property type="match status" value="1"/>
</dbReference>
<name>A0A5B8L4G2_9HYPH</name>
<sequence length="95" mass="10945">MSRNQSTIHDAKPARRQARRDQRQSDVNTDRFSFTSYRNDRRDGASARAVHHDPESLRTLSSESLFDGEHEIGIKHAGALYRLKITRQGKLILNK</sequence>
<organism evidence="2 3">
    <name type="scientific">Nitratireductor mangrovi</name>
    <dbReference type="NCBI Taxonomy" id="2599600"/>
    <lineage>
        <taxon>Bacteria</taxon>
        <taxon>Pseudomonadati</taxon>
        <taxon>Pseudomonadota</taxon>
        <taxon>Alphaproteobacteria</taxon>
        <taxon>Hyphomicrobiales</taxon>
        <taxon>Phyllobacteriaceae</taxon>
        <taxon>Nitratireductor</taxon>
    </lineage>
</organism>
<dbReference type="AlphaFoldDB" id="A0A5B8L4G2"/>